<dbReference type="OrthoDB" id="424753at2759"/>
<dbReference type="InterPro" id="IPR017930">
    <property type="entry name" value="Myb_dom"/>
</dbReference>
<feature type="domain" description="Myb-like" evidence="2">
    <location>
        <begin position="276"/>
        <end position="331"/>
    </location>
</feature>
<protein>
    <submittedName>
        <fullName evidence="4">Uncharacterized protein</fullName>
    </submittedName>
</protein>
<dbReference type="STRING" id="1884261.A0A5C3R3V2"/>
<dbReference type="EMBL" id="ML178814">
    <property type="protein sequence ID" value="TFL07439.1"/>
    <property type="molecule type" value="Genomic_DNA"/>
</dbReference>
<dbReference type="AlphaFoldDB" id="A0A5C3R3V2"/>
<name>A0A5C3R3V2_9AGAR</name>
<keyword evidence="5" id="KW-1185">Reference proteome</keyword>
<dbReference type="Proteomes" id="UP000305067">
    <property type="component" value="Unassembled WGS sequence"/>
</dbReference>
<feature type="region of interest" description="Disordered" evidence="1">
    <location>
        <begin position="193"/>
        <end position="287"/>
    </location>
</feature>
<accession>A0A5C3R3V2</accession>
<dbReference type="SMART" id="SM00717">
    <property type="entry name" value="SANT"/>
    <property type="match status" value="1"/>
</dbReference>
<dbReference type="PROSITE" id="PS51294">
    <property type="entry name" value="HTH_MYB"/>
    <property type="match status" value="1"/>
</dbReference>
<feature type="domain" description="HTH myb-type" evidence="3">
    <location>
        <begin position="281"/>
        <end position="335"/>
    </location>
</feature>
<dbReference type="InterPro" id="IPR001005">
    <property type="entry name" value="SANT/Myb"/>
</dbReference>
<reference evidence="4 5" key="1">
    <citation type="journal article" date="2019" name="Nat. Ecol. Evol.">
        <title>Megaphylogeny resolves global patterns of mushroom evolution.</title>
        <authorList>
            <person name="Varga T."/>
            <person name="Krizsan K."/>
            <person name="Foldi C."/>
            <person name="Dima B."/>
            <person name="Sanchez-Garcia M."/>
            <person name="Sanchez-Ramirez S."/>
            <person name="Szollosi G.J."/>
            <person name="Szarkandi J.G."/>
            <person name="Papp V."/>
            <person name="Albert L."/>
            <person name="Andreopoulos W."/>
            <person name="Angelini C."/>
            <person name="Antonin V."/>
            <person name="Barry K.W."/>
            <person name="Bougher N.L."/>
            <person name="Buchanan P."/>
            <person name="Buyck B."/>
            <person name="Bense V."/>
            <person name="Catcheside P."/>
            <person name="Chovatia M."/>
            <person name="Cooper J."/>
            <person name="Damon W."/>
            <person name="Desjardin D."/>
            <person name="Finy P."/>
            <person name="Geml J."/>
            <person name="Haridas S."/>
            <person name="Hughes K."/>
            <person name="Justo A."/>
            <person name="Karasinski D."/>
            <person name="Kautmanova I."/>
            <person name="Kiss B."/>
            <person name="Kocsube S."/>
            <person name="Kotiranta H."/>
            <person name="LaButti K.M."/>
            <person name="Lechner B.E."/>
            <person name="Liimatainen K."/>
            <person name="Lipzen A."/>
            <person name="Lukacs Z."/>
            <person name="Mihaltcheva S."/>
            <person name="Morgado L.N."/>
            <person name="Niskanen T."/>
            <person name="Noordeloos M.E."/>
            <person name="Ohm R.A."/>
            <person name="Ortiz-Santana B."/>
            <person name="Ovrebo C."/>
            <person name="Racz N."/>
            <person name="Riley R."/>
            <person name="Savchenko A."/>
            <person name="Shiryaev A."/>
            <person name="Soop K."/>
            <person name="Spirin V."/>
            <person name="Szebenyi C."/>
            <person name="Tomsovsky M."/>
            <person name="Tulloss R.E."/>
            <person name="Uehling J."/>
            <person name="Grigoriev I.V."/>
            <person name="Vagvolgyi C."/>
            <person name="Papp T."/>
            <person name="Martin F.M."/>
            <person name="Miettinen O."/>
            <person name="Hibbett D.S."/>
            <person name="Nagy L.G."/>
        </authorList>
    </citation>
    <scope>NUCLEOTIDE SEQUENCE [LARGE SCALE GENOMIC DNA]</scope>
    <source>
        <strain evidence="4 5">CBS 309.79</strain>
    </source>
</reference>
<dbReference type="InterPro" id="IPR009057">
    <property type="entry name" value="Homeodomain-like_sf"/>
</dbReference>
<feature type="compositionally biased region" description="Basic residues" evidence="1">
    <location>
        <begin position="224"/>
        <end position="248"/>
    </location>
</feature>
<evidence type="ECO:0000313" key="4">
    <source>
        <dbReference type="EMBL" id="TFL07439.1"/>
    </source>
</evidence>
<organism evidence="4 5">
    <name type="scientific">Pterulicium gracile</name>
    <dbReference type="NCBI Taxonomy" id="1884261"/>
    <lineage>
        <taxon>Eukaryota</taxon>
        <taxon>Fungi</taxon>
        <taxon>Dikarya</taxon>
        <taxon>Basidiomycota</taxon>
        <taxon>Agaricomycotina</taxon>
        <taxon>Agaricomycetes</taxon>
        <taxon>Agaricomycetidae</taxon>
        <taxon>Agaricales</taxon>
        <taxon>Pleurotineae</taxon>
        <taxon>Pterulaceae</taxon>
        <taxon>Pterulicium</taxon>
    </lineage>
</organism>
<dbReference type="SUPFAM" id="SSF46689">
    <property type="entry name" value="Homeodomain-like"/>
    <property type="match status" value="1"/>
</dbReference>
<dbReference type="PANTHER" id="PTHR22705:SF0">
    <property type="entry name" value="ZZ-TYPE ZINC FINGER-CONTAINING PROTEIN 3"/>
    <property type="match status" value="1"/>
</dbReference>
<dbReference type="PROSITE" id="PS50090">
    <property type="entry name" value="MYB_LIKE"/>
    <property type="match status" value="1"/>
</dbReference>
<dbReference type="Gene3D" id="1.10.10.60">
    <property type="entry name" value="Homeodomain-like"/>
    <property type="match status" value="1"/>
</dbReference>
<dbReference type="Pfam" id="PF23082">
    <property type="entry name" value="Myb_DNA-binding_2"/>
    <property type="match status" value="1"/>
</dbReference>
<gene>
    <name evidence="4" type="ORF">BDV98DRAFT_557867</name>
</gene>
<proteinExistence type="predicted"/>
<feature type="compositionally biased region" description="Acidic residues" evidence="1">
    <location>
        <begin position="193"/>
        <end position="202"/>
    </location>
</feature>
<dbReference type="PANTHER" id="PTHR22705">
    <property type="entry name" value="ZINC FINGER, ZZ DOMAIN CONTAINING 3"/>
    <property type="match status" value="1"/>
</dbReference>
<evidence type="ECO:0000313" key="5">
    <source>
        <dbReference type="Proteomes" id="UP000305067"/>
    </source>
</evidence>
<evidence type="ECO:0000256" key="1">
    <source>
        <dbReference type="SAM" id="MobiDB-lite"/>
    </source>
</evidence>
<evidence type="ECO:0000259" key="3">
    <source>
        <dbReference type="PROSITE" id="PS51294"/>
    </source>
</evidence>
<dbReference type="InterPro" id="IPR037830">
    <property type="entry name" value="ZZZ3"/>
</dbReference>
<evidence type="ECO:0000259" key="2">
    <source>
        <dbReference type="PROSITE" id="PS50090"/>
    </source>
</evidence>
<dbReference type="CDD" id="cd00167">
    <property type="entry name" value="SANT"/>
    <property type="match status" value="1"/>
</dbReference>
<sequence length="340" mass="38393">MEPPDRRQTLEALQLFADKQRRLLSQTKLQLERLHELKQKNEETLTCGLDTSPPRLSDCYEASAGFPAEVDWSAFEQNGSTTPLRSFQRAQDKGGTKAPPASYSYLQSLVKTCRKTMIDPILAECALHSDPEPESEEELDPETLLRQHEHQKIRDLKMRTVRSCGLTIPLHSHMSNAVYIRHDLEDETAEVSIGMEDDDPPDEQPFAMHALPSPSPPPAPPSKSAKKRPAHRGKTLKHLKALSSRKTHTPPASSPPHLHAPPVKEAKSSRGAGRPKSETYKQAWSDSEQNLLERLLEEIPEGEKNRWSKISKAMNGRRTPKQVASRVQKYFEKLKRFGVQ</sequence>